<dbReference type="InterPro" id="IPR035919">
    <property type="entry name" value="EAL_sf"/>
</dbReference>
<dbReference type="SMART" id="SM00052">
    <property type="entry name" value="EAL"/>
    <property type="match status" value="1"/>
</dbReference>
<dbReference type="SUPFAM" id="SSF55785">
    <property type="entry name" value="PYP-like sensor domain (PAS domain)"/>
    <property type="match status" value="2"/>
</dbReference>
<dbReference type="Pfam" id="PF00990">
    <property type="entry name" value="GGDEF"/>
    <property type="match status" value="1"/>
</dbReference>
<dbReference type="RefSeq" id="WP_379784482.1">
    <property type="nucleotide sequence ID" value="NZ_JBHSMU010000015.1"/>
</dbReference>
<dbReference type="SMART" id="SM00091">
    <property type="entry name" value="PAS"/>
    <property type="match status" value="2"/>
</dbReference>
<evidence type="ECO:0000259" key="1">
    <source>
        <dbReference type="PROSITE" id="PS50112"/>
    </source>
</evidence>
<feature type="domain" description="EAL" evidence="3">
    <location>
        <begin position="449"/>
        <end position="703"/>
    </location>
</feature>
<evidence type="ECO:0000313" key="5">
    <source>
        <dbReference type="EMBL" id="MFC5461042.1"/>
    </source>
</evidence>
<dbReference type="PROSITE" id="PS50112">
    <property type="entry name" value="PAS"/>
    <property type="match status" value="2"/>
</dbReference>
<dbReference type="InterPro" id="IPR001633">
    <property type="entry name" value="EAL_dom"/>
</dbReference>
<evidence type="ECO:0000313" key="6">
    <source>
        <dbReference type="Proteomes" id="UP001596050"/>
    </source>
</evidence>
<evidence type="ECO:0000259" key="2">
    <source>
        <dbReference type="PROSITE" id="PS50113"/>
    </source>
</evidence>
<dbReference type="PANTHER" id="PTHR44757">
    <property type="entry name" value="DIGUANYLATE CYCLASE DGCP"/>
    <property type="match status" value="1"/>
</dbReference>
<sequence length="703" mass="78492">MHSSDHQVSTNLRSRDASTLSLDLLLSNLPGVVYRCQNDDHWTMVFLSAGIEKLTGYPVSVFTGEHAMSYASLIHPDDRAQVYADTEAAVRERRPFQLSYRITTAAGKLRWTWEQGAAVHDEHGNVIALEGFIADITLLRRADQLVLEQASLLDKARDAIFVIDMASRITYWNAGARRLYGWEAHEAVGKRMQELLCDDHAAYSEAWLHAVTEGEWAGELQQHRRDGTLIQADTRWTLVPADPASGVVQKILVISTDISERKHNEARIHRLAYFDALTELPNRASLLDHLRRALIGSARSHKFGALMFLDLDNFKTLNDTHGHAAGDMLLQAVARRLEHSVRETDLVARLGGDEFVILVQPEEDTLDAAAYQAETVAAKVVSTMRAPFQLADFAYSVSTSIGVTMISGAVDTVESALKQADTAMYQAKAAGRNTFRFFDPEMQAKWTARSELESGLRRALRNHEFILNYQPQLDGDSRVIGAEALLRWRLPNGDVLYPTEFIKAAEETNLIVDIGRWVLGTACVELAKWQGNPVTRHLSLSVNVSARQFVEPDFVAMTQEILAATGVDPHFLKFELTETLVVTDFTHTVATMETLRRLGITFSLDDFGTGYSSLAYLRKLPLDQLKIDYSFMRDVLTDRNDASIVRSIIALGGSLGLQVIAEGVETQGQREWLSQEGCFVYQGFLYERALSGEHFAAYASCLH</sequence>
<dbReference type="InterPro" id="IPR043128">
    <property type="entry name" value="Rev_trsase/Diguanyl_cyclase"/>
</dbReference>
<dbReference type="InterPro" id="IPR000160">
    <property type="entry name" value="GGDEF_dom"/>
</dbReference>
<feature type="domain" description="PAS" evidence="1">
    <location>
        <begin position="152"/>
        <end position="215"/>
    </location>
</feature>
<name>A0ABW0L839_9BURK</name>
<dbReference type="SUPFAM" id="SSF55073">
    <property type="entry name" value="Nucleotide cyclase"/>
    <property type="match status" value="1"/>
</dbReference>
<evidence type="ECO:0000259" key="3">
    <source>
        <dbReference type="PROSITE" id="PS50883"/>
    </source>
</evidence>
<comment type="caution">
    <text evidence="5">The sequence shown here is derived from an EMBL/GenBank/DDBJ whole genome shotgun (WGS) entry which is preliminary data.</text>
</comment>
<feature type="domain" description="PAC" evidence="2">
    <location>
        <begin position="216"/>
        <end position="270"/>
    </location>
</feature>
<dbReference type="Pfam" id="PF08448">
    <property type="entry name" value="PAS_4"/>
    <property type="match status" value="1"/>
</dbReference>
<evidence type="ECO:0000259" key="4">
    <source>
        <dbReference type="PROSITE" id="PS50887"/>
    </source>
</evidence>
<dbReference type="InterPro" id="IPR000014">
    <property type="entry name" value="PAS"/>
</dbReference>
<proteinExistence type="predicted"/>
<dbReference type="Gene3D" id="3.20.20.450">
    <property type="entry name" value="EAL domain"/>
    <property type="match status" value="1"/>
</dbReference>
<dbReference type="InterPro" id="IPR029787">
    <property type="entry name" value="Nucleotide_cyclase"/>
</dbReference>
<dbReference type="PANTHER" id="PTHR44757:SF2">
    <property type="entry name" value="BIOFILM ARCHITECTURE MAINTENANCE PROTEIN MBAA"/>
    <property type="match status" value="1"/>
</dbReference>
<reference evidence="6" key="1">
    <citation type="journal article" date="2019" name="Int. J. Syst. Evol. Microbiol.">
        <title>The Global Catalogue of Microorganisms (GCM) 10K type strain sequencing project: providing services to taxonomists for standard genome sequencing and annotation.</title>
        <authorList>
            <consortium name="The Broad Institute Genomics Platform"/>
            <consortium name="The Broad Institute Genome Sequencing Center for Infectious Disease"/>
            <person name="Wu L."/>
            <person name="Ma J."/>
        </authorList>
    </citation>
    <scope>NUCLEOTIDE SEQUENCE [LARGE SCALE GENOMIC DNA]</scope>
    <source>
        <strain evidence="6">KACC 12649</strain>
    </source>
</reference>
<dbReference type="CDD" id="cd00130">
    <property type="entry name" value="PAS"/>
    <property type="match status" value="2"/>
</dbReference>
<dbReference type="Proteomes" id="UP001596050">
    <property type="component" value="Unassembled WGS sequence"/>
</dbReference>
<organism evidence="5 6">
    <name type="scientific">Massilia niabensis</name>
    <dbReference type="NCBI Taxonomy" id="544910"/>
    <lineage>
        <taxon>Bacteria</taxon>
        <taxon>Pseudomonadati</taxon>
        <taxon>Pseudomonadota</taxon>
        <taxon>Betaproteobacteria</taxon>
        <taxon>Burkholderiales</taxon>
        <taxon>Oxalobacteraceae</taxon>
        <taxon>Telluria group</taxon>
        <taxon>Massilia</taxon>
    </lineage>
</organism>
<feature type="domain" description="PAS" evidence="1">
    <location>
        <begin position="18"/>
        <end position="93"/>
    </location>
</feature>
<keyword evidence="6" id="KW-1185">Reference proteome</keyword>
<dbReference type="PROSITE" id="PS50113">
    <property type="entry name" value="PAC"/>
    <property type="match status" value="2"/>
</dbReference>
<dbReference type="CDD" id="cd01948">
    <property type="entry name" value="EAL"/>
    <property type="match status" value="1"/>
</dbReference>
<dbReference type="InterPro" id="IPR013655">
    <property type="entry name" value="PAS_fold_3"/>
</dbReference>
<feature type="domain" description="PAC" evidence="2">
    <location>
        <begin position="96"/>
        <end position="148"/>
    </location>
</feature>
<gene>
    <name evidence="5" type="ORF">ACFPN5_14615</name>
</gene>
<dbReference type="CDD" id="cd01949">
    <property type="entry name" value="GGDEF"/>
    <property type="match status" value="1"/>
</dbReference>
<dbReference type="Pfam" id="PF08447">
    <property type="entry name" value="PAS_3"/>
    <property type="match status" value="1"/>
</dbReference>
<feature type="domain" description="GGDEF" evidence="4">
    <location>
        <begin position="302"/>
        <end position="440"/>
    </location>
</feature>
<dbReference type="EMBL" id="JBHSMU010000015">
    <property type="protein sequence ID" value="MFC5461042.1"/>
    <property type="molecule type" value="Genomic_DNA"/>
</dbReference>
<dbReference type="InterPro" id="IPR052155">
    <property type="entry name" value="Biofilm_reg_signaling"/>
</dbReference>
<dbReference type="SMART" id="SM00267">
    <property type="entry name" value="GGDEF"/>
    <property type="match status" value="1"/>
</dbReference>
<dbReference type="InterPro" id="IPR001610">
    <property type="entry name" value="PAC"/>
</dbReference>
<dbReference type="PROSITE" id="PS50883">
    <property type="entry name" value="EAL"/>
    <property type="match status" value="1"/>
</dbReference>
<dbReference type="SMART" id="SM00086">
    <property type="entry name" value="PAC"/>
    <property type="match status" value="2"/>
</dbReference>
<dbReference type="InterPro" id="IPR013656">
    <property type="entry name" value="PAS_4"/>
</dbReference>
<accession>A0ABW0L839</accession>
<dbReference type="Gene3D" id="3.30.70.270">
    <property type="match status" value="1"/>
</dbReference>
<dbReference type="NCBIfam" id="TIGR00229">
    <property type="entry name" value="sensory_box"/>
    <property type="match status" value="2"/>
</dbReference>
<dbReference type="Pfam" id="PF00563">
    <property type="entry name" value="EAL"/>
    <property type="match status" value="1"/>
</dbReference>
<dbReference type="InterPro" id="IPR000700">
    <property type="entry name" value="PAS-assoc_C"/>
</dbReference>
<dbReference type="InterPro" id="IPR035965">
    <property type="entry name" value="PAS-like_dom_sf"/>
</dbReference>
<protein>
    <submittedName>
        <fullName evidence="5">Bifunctional diguanylate cyclase/phosphodiesterase</fullName>
    </submittedName>
</protein>
<dbReference type="PROSITE" id="PS50887">
    <property type="entry name" value="GGDEF"/>
    <property type="match status" value="1"/>
</dbReference>
<dbReference type="NCBIfam" id="TIGR00254">
    <property type="entry name" value="GGDEF"/>
    <property type="match status" value="1"/>
</dbReference>
<dbReference type="Gene3D" id="3.30.450.20">
    <property type="entry name" value="PAS domain"/>
    <property type="match status" value="2"/>
</dbReference>
<dbReference type="SUPFAM" id="SSF141868">
    <property type="entry name" value="EAL domain-like"/>
    <property type="match status" value="1"/>
</dbReference>